<accession>A0ABW6P5V4</accession>
<dbReference type="Proteomes" id="UP001601442">
    <property type="component" value="Unassembled WGS sequence"/>
</dbReference>
<reference evidence="1 2" key="1">
    <citation type="submission" date="2024-10" db="EMBL/GenBank/DDBJ databases">
        <title>The Natural Products Discovery Center: Release of the First 8490 Sequenced Strains for Exploring Actinobacteria Biosynthetic Diversity.</title>
        <authorList>
            <person name="Kalkreuter E."/>
            <person name="Kautsar S.A."/>
            <person name="Yang D."/>
            <person name="Bader C.D."/>
            <person name="Teijaro C.N."/>
            <person name="Fluegel L."/>
            <person name="Davis C.M."/>
            <person name="Simpson J.R."/>
            <person name="Lauterbach L."/>
            <person name="Steele A.D."/>
            <person name="Gui C."/>
            <person name="Meng S."/>
            <person name="Li G."/>
            <person name="Viehrig K."/>
            <person name="Ye F."/>
            <person name="Su P."/>
            <person name="Kiefer A.F."/>
            <person name="Nichols A."/>
            <person name="Cepeda A.J."/>
            <person name="Yan W."/>
            <person name="Fan B."/>
            <person name="Jiang Y."/>
            <person name="Adhikari A."/>
            <person name="Zheng C.-J."/>
            <person name="Schuster L."/>
            <person name="Cowan T.M."/>
            <person name="Smanski M.J."/>
            <person name="Chevrette M.G."/>
            <person name="De Carvalho L.P.S."/>
            <person name="Shen B."/>
        </authorList>
    </citation>
    <scope>NUCLEOTIDE SEQUENCE [LARGE SCALE GENOMIC DNA]</scope>
    <source>
        <strain evidence="1 2">NPDC004119</strain>
    </source>
</reference>
<keyword evidence="2" id="KW-1185">Reference proteome</keyword>
<proteinExistence type="predicted"/>
<protein>
    <submittedName>
        <fullName evidence="1">Uncharacterized protein</fullName>
    </submittedName>
</protein>
<evidence type="ECO:0000313" key="1">
    <source>
        <dbReference type="EMBL" id="MFF0498521.1"/>
    </source>
</evidence>
<organism evidence="1 2">
    <name type="scientific">Nocardia aobensis</name>
    <dbReference type="NCBI Taxonomy" id="257277"/>
    <lineage>
        <taxon>Bacteria</taxon>
        <taxon>Bacillati</taxon>
        <taxon>Actinomycetota</taxon>
        <taxon>Actinomycetes</taxon>
        <taxon>Mycobacteriales</taxon>
        <taxon>Nocardiaceae</taxon>
        <taxon>Nocardia</taxon>
    </lineage>
</organism>
<sequence>MSWATDVLAPALSLLTGAGGAELFRFWRARARDDAENHRDIAAAADSVADAAAKLIAPYVQEVTALRKEVADLKTEMHNSRSLLQQAITVIRDFLAIAREHSWPTPHMSNELLAEIDKAD</sequence>
<name>A0ABW6P5V4_9NOCA</name>
<comment type="caution">
    <text evidence="1">The sequence shown here is derived from an EMBL/GenBank/DDBJ whole genome shotgun (WGS) entry which is preliminary data.</text>
</comment>
<dbReference type="EMBL" id="JBIAMT010000003">
    <property type="protein sequence ID" value="MFF0498521.1"/>
    <property type="molecule type" value="Genomic_DNA"/>
</dbReference>
<dbReference type="RefSeq" id="WP_387396045.1">
    <property type="nucleotide sequence ID" value="NZ_JBIAMT010000003.1"/>
</dbReference>
<gene>
    <name evidence="1" type="ORF">ACFYU5_19100</name>
</gene>
<evidence type="ECO:0000313" key="2">
    <source>
        <dbReference type="Proteomes" id="UP001601442"/>
    </source>
</evidence>